<gene>
    <name evidence="1" type="ORF">ACH5RR_027771</name>
</gene>
<sequence>MIGGEDCPEDYSGDRLRGDFLGEKGENLEEILEGEFGEEEGMLRSVGSNANNNAISSDTWLKMDPCFPITMCTPDEFSTTDWLEVEKSGPFISHLAGGRLLLVLDLFLMSNGGLGISSLMTWTTPFSFFEGYS</sequence>
<proteinExistence type="predicted"/>
<keyword evidence="2" id="KW-1185">Reference proteome</keyword>
<accession>A0ABD2YLT2</accession>
<evidence type="ECO:0000313" key="2">
    <source>
        <dbReference type="Proteomes" id="UP001630127"/>
    </source>
</evidence>
<dbReference type="Proteomes" id="UP001630127">
    <property type="component" value="Unassembled WGS sequence"/>
</dbReference>
<protein>
    <submittedName>
        <fullName evidence="1">Uncharacterized protein</fullName>
    </submittedName>
</protein>
<organism evidence="1 2">
    <name type="scientific">Cinchona calisaya</name>
    <dbReference type="NCBI Taxonomy" id="153742"/>
    <lineage>
        <taxon>Eukaryota</taxon>
        <taxon>Viridiplantae</taxon>
        <taxon>Streptophyta</taxon>
        <taxon>Embryophyta</taxon>
        <taxon>Tracheophyta</taxon>
        <taxon>Spermatophyta</taxon>
        <taxon>Magnoliopsida</taxon>
        <taxon>eudicotyledons</taxon>
        <taxon>Gunneridae</taxon>
        <taxon>Pentapetalae</taxon>
        <taxon>asterids</taxon>
        <taxon>lamiids</taxon>
        <taxon>Gentianales</taxon>
        <taxon>Rubiaceae</taxon>
        <taxon>Cinchonoideae</taxon>
        <taxon>Cinchoneae</taxon>
        <taxon>Cinchona</taxon>
    </lineage>
</organism>
<comment type="caution">
    <text evidence="1">The sequence shown here is derived from an EMBL/GenBank/DDBJ whole genome shotgun (WGS) entry which is preliminary data.</text>
</comment>
<dbReference type="AlphaFoldDB" id="A0ABD2YLT2"/>
<name>A0ABD2YLT2_9GENT</name>
<evidence type="ECO:0000313" key="1">
    <source>
        <dbReference type="EMBL" id="KAL3508370.1"/>
    </source>
</evidence>
<reference evidence="1 2" key="1">
    <citation type="submission" date="2024-11" db="EMBL/GenBank/DDBJ databases">
        <title>A near-complete genome assembly of Cinchona calisaya.</title>
        <authorList>
            <person name="Lian D.C."/>
            <person name="Zhao X.W."/>
            <person name="Wei L."/>
        </authorList>
    </citation>
    <scope>NUCLEOTIDE SEQUENCE [LARGE SCALE GENOMIC DNA]</scope>
    <source>
        <tissue evidence="1">Nenye</tissue>
    </source>
</reference>
<dbReference type="EMBL" id="JBJUIK010000012">
    <property type="protein sequence ID" value="KAL3508370.1"/>
    <property type="molecule type" value="Genomic_DNA"/>
</dbReference>